<organism evidence="1">
    <name type="scientific">Rhizophora mucronata</name>
    <name type="common">Asiatic mangrove</name>
    <dbReference type="NCBI Taxonomy" id="61149"/>
    <lineage>
        <taxon>Eukaryota</taxon>
        <taxon>Viridiplantae</taxon>
        <taxon>Streptophyta</taxon>
        <taxon>Embryophyta</taxon>
        <taxon>Tracheophyta</taxon>
        <taxon>Spermatophyta</taxon>
        <taxon>Magnoliopsida</taxon>
        <taxon>eudicotyledons</taxon>
        <taxon>Gunneridae</taxon>
        <taxon>Pentapetalae</taxon>
        <taxon>rosids</taxon>
        <taxon>fabids</taxon>
        <taxon>Malpighiales</taxon>
        <taxon>Rhizophoraceae</taxon>
        <taxon>Rhizophora</taxon>
    </lineage>
</organism>
<name>A0A2P2Q5K5_RHIMU</name>
<accession>A0A2P2Q5K5</accession>
<dbReference type="EMBL" id="GGEC01081780">
    <property type="protein sequence ID" value="MBX62264.1"/>
    <property type="molecule type" value="Transcribed_RNA"/>
</dbReference>
<reference evidence="1" key="1">
    <citation type="submission" date="2018-02" db="EMBL/GenBank/DDBJ databases">
        <title>Rhizophora mucronata_Transcriptome.</title>
        <authorList>
            <person name="Meera S.P."/>
            <person name="Sreeshan A."/>
            <person name="Augustine A."/>
        </authorList>
    </citation>
    <scope>NUCLEOTIDE SEQUENCE</scope>
    <source>
        <tissue evidence="1">Leaf</tissue>
    </source>
</reference>
<sequence>MSCEGIYNKAHTCQDMQKKQISF</sequence>
<dbReference type="AlphaFoldDB" id="A0A2P2Q5K5"/>
<evidence type="ECO:0000313" key="1">
    <source>
        <dbReference type="EMBL" id="MBX62264.1"/>
    </source>
</evidence>
<protein>
    <submittedName>
        <fullName evidence="1">Uncharacterized protein</fullName>
    </submittedName>
</protein>
<proteinExistence type="predicted"/>